<feature type="binding site" evidence="7">
    <location>
        <begin position="89"/>
        <end position="92"/>
    </location>
    <ligand>
        <name>FMN</name>
        <dbReference type="ChEBI" id="CHEBI:58210"/>
    </ligand>
</feature>
<organism evidence="9 10">
    <name type="scientific">Kushneria indalinina DSM 14324</name>
    <dbReference type="NCBI Taxonomy" id="1122140"/>
    <lineage>
        <taxon>Bacteria</taxon>
        <taxon>Pseudomonadati</taxon>
        <taxon>Pseudomonadota</taxon>
        <taxon>Gammaproteobacteria</taxon>
        <taxon>Oceanospirillales</taxon>
        <taxon>Halomonadaceae</taxon>
        <taxon>Kushneria</taxon>
    </lineage>
</organism>
<keyword evidence="1 7" id="KW-0637">Prenyltransferase</keyword>
<keyword evidence="10" id="KW-1185">Reference proteome</keyword>
<dbReference type="NCBIfam" id="TIGR00421">
    <property type="entry name" value="ubiX_pad"/>
    <property type="match status" value="1"/>
</dbReference>
<keyword evidence="3 7" id="KW-0288">FMN</keyword>
<dbReference type="HAMAP" id="MF_01984">
    <property type="entry name" value="ubiX_pad"/>
    <property type="match status" value="1"/>
</dbReference>
<dbReference type="GO" id="GO:0106141">
    <property type="term" value="F:flavin prenyltransferase activity"/>
    <property type="evidence" value="ECO:0007669"/>
    <property type="project" value="UniProtKB-EC"/>
</dbReference>
<dbReference type="OrthoDB" id="9781577at2"/>
<keyword evidence="2 7" id="KW-0285">Flavoprotein</keyword>
<evidence type="ECO:0000256" key="6">
    <source>
        <dbReference type="ARBA" id="ARBA00060793"/>
    </source>
</evidence>
<evidence type="ECO:0000256" key="1">
    <source>
        <dbReference type="ARBA" id="ARBA00022602"/>
    </source>
</evidence>
<evidence type="ECO:0000313" key="9">
    <source>
        <dbReference type="EMBL" id="REC95169.1"/>
    </source>
</evidence>
<evidence type="ECO:0000256" key="2">
    <source>
        <dbReference type="ARBA" id="ARBA00022630"/>
    </source>
</evidence>
<reference evidence="9 10" key="1">
    <citation type="submission" date="2018-07" db="EMBL/GenBank/DDBJ databases">
        <title>Genomic Encyclopedia of Type Strains, Phase IV (KMG-IV): sequencing the most valuable type-strain genomes for metagenomic binning, comparative biology and taxonomic classification.</title>
        <authorList>
            <person name="Goeker M."/>
        </authorList>
    </citation>
    <scope>NUCLEOTIDE SEQUENCE [LARGE SCALE GENOMIC DNA]</scope>
    <source>
        <strain evidence="9 10">DSM 14324</strain>
    </source>
</reference>
<feature type="domain" description="Flavoprotein" evidence="8">
    <location>
        <begin position="5"/>
        <end position="170"/>
    </location>
</feature>
<comment type="caution">
    <text evidence="9">The sequence shown here is derived from an EMBL/GenBank/DDBJ whole genome shotgun (WGS) entry which is preliminary data.</text>
</comment>
<dbReference type="EMBL" id="QRDJ01000007">
    <property type="protein sequence ID" value="REC95169.1"/>
    <property type="molecule type" value="Genomic_DNA"/>
</dbReference>
<gene>
    <name evidence="7" type="primary">ubiX</name>
    <name evidence="9" type="ORF">C8D72_2004</name>
</gene>
<proteinExistence type="inferred from homology"/>
<dbReference type="NCBIfam" id="NF004685">
    <property type="entry name" value="PRK06029.1"/>
    <property type="match status" value="1"/>
</dbReference>
<protein>
    <recommendedName>
        <fullName evidence="7">Flavin prenyltransferase UbiX</fullName>
        <ecNumber evidence="7">2.5.1.129</ecNumber>
    </recommendedName>
</protein>
<dbReference type="InterPro" id="IPR004507">
    <property type="entry name" value="UbiX-like"/>
</dbReference>
<evidence type="ECO:0000256" key="4">
    <source>
        <dbReference type="ARBA" id="ARBA00022679"/>
    </source>
</evidence>
<feature type="binding site" evidence="7">
    <location>
        <position position="38"/>
    </location>
    <ligand>
        <name>FMN</name>
        <dbReference type="ChEBI" id="CHEBI:58210"/>
    </ligand>
</feature>
<comment type="similarity">
    <text evidence="6 7">Belongs to the UbiX/PAD1 family.</text>
</comment>
<sequence length="197" mass="21616">MTRRRLIIAITGATGFVYGARALELLRPLDIETHLVVSKSAELTRRYETGISREQLFEMADEVHPVGDIGASLASGSFRTLGMLVAPCSVKTMSEIAAGTTTNLVSRAADVVLKERRRLVLMLRETPLHLGHLRTMTTLTEMGAILFPPVPAFYARPATLEEMVDHSVARALDLFDIEIDGMPRWGENLHPPGKAPA</sequence>
<dbReference type="EC" id="2.5.1.129" evidence="7"/>
<name>A0A3D9DXU0_9GAMM</name>
<dbReference type="FunFam" id="3.40.50.1950:FF:000001">
    <property type="entry name" value="Flavin prenyltransferase UbiX"/>
    <property type="match status" value="1"/>
</dbReference>
<feature type="binding site" evidence="7">
    <location>
        <begin position="12"/>
        <end position="14"/>
    </location>
    <ligand>
        <name>FMN</name>
        <dbReference type="ChEBI" id="CHEBI:58210"/>
    </ligand>
</feature>
<dbReference type="SUPFAM" id="SSF52507">
    <property type="entry name" value="Homo-oligomeric flavin-containing Cys decarboxylases, HFCD"/>
    <property type="match status" value="1"/>
</dbReference>
<dbReference type="Gene3D" id="3.40.50.1950">
    <property type="entry name" value="Flavin prenyltransferase-like"/>
    <property type="match status" value="1"/>
</dbReference>
<feature type="binding site" evidence="7">
    <location>
        <position position="124"/>
    </location>
    <ligand>
        <name>FMN</name>
        <dbReference type="ChEBI" id="CHEBI:58210"/>
    </ligand>
</feature>
<dbReference type="InterPro" id="IPR003382">
    <property type="entry name" value="Flavoprotein"/>
</dbReference>
<comment type="caution">
    <text evidence="7">Lacks conserved residue(s) required for the propagation of feature annotation.</text>
</comment>
<dbReference type="RefSeq" id="WP_115854240.1">
    <property type="nucleotide sequence ID" value="NZ_QRDJ01000007.1"/>
</dbReference>
<comment type="catalytic activity">
    <reaction evidence="5 7">
        <text>dimethylallyl phosphate + FMNH2 = prenylated FMNH2 + phosphate</text>
        <dbReference type="Rhea" id="RHEA:37743"/>
        <dbReference type="ChEBI" id="CHEBI:43474"/>
        <dbReference type="ChEBI" id="CHEBI:57618"/>
        <dbReference type="ChEBI" id="CHEBI:87467"/>
        <dbReference type="ChEBI" id="CHEBI:88052"/>
        <dbReference type="EC" id="2.5.1.129"/>
    </reaction>
</comment>
<dbReference type="Pfam" id="PF02441">
    <property type="entry name" value="Flavoprotein"/>
    <property type="match status" value="1"/>
</dbReference>
<dbReference type="AlphaFoldDB" id="A0A3D9DXU0"/>
<dbReference type="InterPro" id="IPR036551">
    <property type="entry name" value="Flavin_trans-like"/>
</dbReference>
<feature type="binding site" evidence="7">
    <location>
        <position position="154"/>
    </location>
    <ligand>
        <name>dimethylallyl phosphate</name>
        <dbReference type="ChEBI" id="CHEBI:88052"/>
    </ligand>
</feature>
<accession>A0A3D9DXU0</accession>
<evidence type="ECO:0000256" key="7">
    <source>
        <dbReference type="HAMAP-Rule" id="MF_01984"/>
    </source>
</evidence>
<evidence type="ECO:0000313" key="10">
    <source>
        <dbReference type="Proteomes" id="UP000256334"/>
    </source>
</evidence>
<evidence type="ECO:0000256" key="3">
    <source>
        <dbReference type="ARBA" id="ARBA00022643"/>
    </source>
</evidence>
<evidence type="ECO:0000259" key="8">
    <source>
        <dbReference type="Pfam" id="PF02441"/>
    </source>
</evidence>
<dbReference type="Proteomes" id="UP000256334">
    <property type="component" value="Unassembled WGS sequence"/>
</dbReference>
<feature type="binding site" evidence="7">
    <location>
        <position position="170"/>
    </location>
    <ligand>
        <name>dimethylallyl phosphate</name>
        <dbReference type="ChEBI" id="CHEBI:88052"/>
    </ligand>
</feature>
<evidence type="ECO:0000256" key="5">
    <source>
        <dbReference type="ARBA" id="ARBA00050612"/>
    </source>
</evidence>
<keyword evidence="4 7" id="KW-0808">Transferase</keyword>
<comment type="function">
    <text evidence="7">Flavin prenyltransferase that catalyzes the synthesis of the prenylated FMN cofactor (prenyl-FMN) for 4-hydroxy-3-polyprenylbenzoic acid decarboxylase UbiD. The prenyltransferase is metal-independent and links a dimethylallyl moiety from dimethylallyl monophosphate (DMAP) to the flavin N5 and C6 atoms of FMN.</text>
</comment>